<dbReference type="AlphaFoldDB" id="A0A1Y3PLD9"/>
<proteinExistence type="predicted"/>
<name>A0A1Y3PLD9_9BACI</name>
<keyword evidence="1" id="KW-0472">Membrane</keyword>
<dbReference type="EMBL" id="LZRT01000081">
    <property type="protein sequence ID" value="OUM86977.1"/>
    <property type="molecule type" value="Genomic_DNA"/>
</dbReference>
<reference evidence="3" key="1">
    <citation type="submission" date="2016-06" db="EMBL/GenBank/DDBJ databases">
        <authorList>
            <person name="Nascimento L."/>
            <person name="Pereira R.V."/>
            <person name="Martins L.F."/>
            <person name="Quaggio R.B."/>
            <person name="Silva A.M."/>
            <person name="Setubal J.C."/>
        </authorList>
    </citation>
    <scope>NUCLEOTIDE SEQUENCE [LARGE SCALE GENOMIC DNA]</scope>
</reference>
<comment type="caution">
    <text evidence="2">The sequence shown here is derived from an EMBL/GenBank/DDBJ whole genome shotgun (WGS) entry which is preliminary data.</text>
</comment>
<evidence type="ECO:0000313" key="3">
    <source>
        <dbReference type="Proteomes" id="UP000196475"/>
    </source>
</evidence>
<accession>A0A1Y3PLD9</accession>
<organism evidence="2 3">
    <name type="scientific">Bacillus thermozeamaize</name>
    <dbReference type="NCBI Taxonomy" id="230954"/>
    <lineage>
        <taxon>Bacteria</taxon>
        <taxon>Bacillati</taxon>
        <taxon>Bacillota</taxon>
        <taxon>Bacilli</taxon>
        <taxon>Bacillales</taxon>
        <taxon>Bacillaceae</taxon>
        <taxon>Bacillus</taxon>
    </lineage>
</organism>
<evidence type="ECO:0000256" key="1">
    <source>
        <dbReference type="SAM" id="Phobius"/>
    </source>
</evidence>
<gene>
    <name evidence="2" type="ORF">BAA01_12830</name>
</gene>
<sequence length="114" mass="12859">MVRRRLTGWSAVALLLAVAVPAASFVFSLGRPEGFREIDYIVDRLRKGSIWAMLITLGHLCLLVWWVSILTVAKKTKKRTVIQTDRSYPENITLPSRIPPSVQAAFILPSIRRS</sequence>
<keyword evidence="1" id="KW-0812">Transmembrane</keyword>
<feature type="transmembrane region" description="Helical" evidence="1">
    <location>
        <begin position="50"/>
        <end position="73"/>
    </location>
</feature>
<dbReference type="Proteomes" id="UP000196475">
    <property type="component" value="Unassembled WGS sequence"/>
</dbReference>
<protein>
    <submittedName>
        <fullName evidence="2">Uncharacterized protein</fullName>
    </submittedName>
</protein>
<evidence type="ECO:0000313" key="2">
    <source>
        <dbReference type="EMBL" id="OUM86977.1"/>
    </source>
</evidence>
<keyword evidence="1" id="KW-1133">Transmembrane helix</keyword>